<keyword evidence="3 5" id="KW-1133">Transmembrane helix</keyword>
<sequence>MAANEETPLLHAHEAEHKTKSDRVRAKFALYGSFLGILLAAADDSLVITTWSVIASDFHRLSQGSWLLAAYNFGWCVSLPVYGTLCELHGPKNILLTAYTIFAAGCLACGLSTSLVQLVLARVLAGMGAGGMVSLVSIILTDMVTPDEVAVLRGYANVSNVVGRSLGAPLGGYLIGAVGWRWSFLGQIPVVAICLLIGLYGLPSSFNSAKSGDVTDEGGARRSGITRFDFSGLVSFAIAIILLLFLVQDLSAAPDYLLAPPSILVPAFSAAVILFVAIEAYWAHNPLIPLHLVKTSLGGFCLNQALMMSSRVGLLSNLTPYMIRVKNATDAFASTAYVLSAVGVSFGALIAGKVIKRSKRYRTMTVIAVGGAIVTYLLIFIRWRTGCYLWELVYLFPNGMAIGILFTTQFIGMSLDVPKEHLSTCITTYYLFQQLGNVVGPSANVAIVQRVFLGQLKKNLSGWDEQKFIGQIINENRFAQRLSLPVRQIVRWSYLNAFQWVPLISAACALLMLPTVLWVKEQKIE</sequence>
<feature type="transmembrane region" description="Helical" evidence="5">
    <location>
        <begin position="94"/>
        <end position="113"/>
    </location>
</feature>
<reference evidence="7" key="1">
    <citation type="submission" date="2019-04" db="EMBL/GenBank/DDBJ databases">
        <title>Friends and foes A comparative genomics studyof 23 Aspergillus species from section Flavi.</title>
        <authorList>
            <consortium name="DOE Joint Genome Institute"/>
            <person name="Kjaerbolling I."/>
            <person name="Vesth T."/>
            <person name="Frisvad J.C."/>
            <person name="Nybo J.L."/>
            <person name="Theobald S."/>
            <person name="Kildgaard S."/>
            <person name="Isbrandt T."/>
            <person name="Kuo A."/>
            <person name="Sato A."/>
            <person name="Lyhne E.K."/>
            <person name="Kogle M.E."/>
            <person name="Wiebenga A."/>
            <person name="Kun R.S."/>
            <person name="Lubbers R.J."/>
            <person name="Makela M.R."/>
            <person name="Barry K."/>
            <person name="Chovatia M."/>
            <person name="Clum A."/>
            <person name="Daum C."/>
            <person name="Haridas S."/>
            <person name="He G."/>
            <person name="LaButti K."/>
            <person name="Lipzen A."/>
            <person name="Mondo S."/>
            <person name="Riley R."/>
            <person name="Salamov A."/>
            <person name="Simmons B.A."/>
            <person name="Magnuson J.K."/>
            <person name="Henrissat B."/>
            <person name="Mortensen U.H."/>
            <person name="Larsen T.O."/>
            <person name="Devries R.P."/>
            <person name="Grigoriev I.V."/>
            <person name="Machida M."/>
            <person name="Baker S.E."/>
            <person name="Andersen M.R."/>
        </authorList>
    </citation>
    <scope>NUCLEOTIDE SEQUENCE [LARGE SCALE GENOMIC DNA]</scope>
    <source>
        <strain evidence="7">IBT 14317</strain>
    </source>
</reference>
<feature type="transmembrane region" description="Helical" evidence="5">
    <location>
        <begin position="263"/>
        <end position="283"/>
    </location>
</feature>
<comment type="subcellular location">
    <subcellularLocation>
        <location evidence="1">Membrane</location>
        <topology evidence="1">Multi-pass membrane protein</topology>
    </subcellularLocation>
</comment>
<dbReference type="InterPro" id="IPR020846">
    <property type="entry name" value="MFS_dom"/>
</dbReference>
<evidence type="ECO:0000256" key="3">
    <source>
        <dbReference type="ARBA" id="ARBA00022989"/>
    </source>
</evidence>
<evidence type="ECO:0000256" key="5">
    <source>
        <dbReference type="SAM" id="Phobius"/>
    </source>
</evidence>
<dbReference type="GO" id="GO:0015174">
    <property type="term" value="F:basic amino acid transmembrane transporter activity"/>
    <property type="evidence" value="ECO:0007669"/>
    <property type="project" value="TreeGrafter"/>
</dbReference>
<dbReference type="Proteomes" id="UP000326877">
    <property type="component" value="Unassembled WGS sequence"/>
</dbReference>
<feature type="transmembrane region" description="Helical" evidence="5">
    <location>
        <begin position="334"/>
        <end position="352"/>
    </location>
</feature>
<feature type="transmembrane region" description="Helical" evidence="5">
    <location>
        <begin position="230"/>
        <end position="251"/>
    </location>
</feature>
<feature type="transmembrane region" description="Helical" evidence="5">
    <location>
        <begin position="497"/>
        <end position="519"/>
    </location>
</feature>
<name>A0A5N7BQL1_PETAA</name>
<dbReference type="Gene3D" id="1.20.1250.20">
    <property type="entry name" value="MFS general substrate transporter like domains"/>
    <property type="match status" value="2"/>
</dbReference>
<dbReference type="InterPro" id="IPR036259">
    <property type="entry name" value="MFS_trans_sf"/>
</dbReference>
<gene>
    <name evidence="7" type="ORF">BDV23DRAFT_167453</name>
</gene>
<dbReference type="PANTHER" id="PTHR23501">
    <property type="entry name" value="MAJOR FACILITATOR SUPERFAMILY"/>
    <property type="match status" value="1"/>
</dbReference>
<dbReference type="GO" id="GO:0000329">
    <property type="term" value="C:fungal-type vacuole membrane"/>
    <property type="evidence" value="ECO:0007669"/>
    <property type="project" value="TreeGrafter"/>
</dbReference>
<feature type="transmembrane region" description="Helical" evidence="5">
    <location>
        <begin position="395"/>
        <end position="415"/>
    </location>
</feature>
<dbReference type="InterPro" id="IPR011701">
    <property type="entry name" value="MFS"/>
</dbReference>
<dbReference type="EMBL" id="ML735398">
    <property type="protein sequence ID" value="KAE8384134.1"/>
    <property type="molecule type" value="Genomic_DNA"/>
</dbReference>
<keyword evidence="2 5" id="KW-0812">Transmembrane</keyword>
<dbReference type="Pfam" id="PF07690">
    <property type="entry name" value="MFS_1"/>
    <property type="match status" value="1"/>
</dbReference>
<feature type="transmembrane region" description="Helical" evidence="5">
    <location>
        <begin position="119"/>
        <end position="140"/>
    </location>
</feature>
<evidence type="ECO:0000256" key="1">
    <source>
        <dbReference type="ARBA" id="ARBA00004141"/>
    </source>
</evidence>
<organism evidence="7">
    <name type="scientific">Petromyces alliaceus</name>
    <name type="common">Aspergillus alliaceus</name>
    <dbReference type="NCBI Taxonomy" id="209559"/>
    <lineage>
        <taxon>Eukaryota</taxon>
        <taxon>Fungi</taxon>
        <taxon>Dikarya</taxon>
        <taxon>Ascomycota</taxon>
        <taxon>Pezizomycotina</taxon>
        <taxon>Eurotiomycetes</taxon>
        <taxon>Eurotiomycetidae</taxon>
        <taxon>Eurotiales</taxon>
        <taxon>Aspergillaceae</taxon>
        <taxon>Aspergillus</taxon>
        <taxon>Aspergillus subgen. Circumdati</taxon>
    </lineage>
</organism>
<dbReference type="PANTHER" id="PTHR23501:SF33">
    <property type="entry name" value="MAJOR FACILITATOR SUPERFAMILY (MFS) PROFILE DOMAIN-CONTAINING PROTEIN"/>
    <property type="match status" value="1"/>
</dbReference>
<feature type="transmembrane region" description="Helical" evidence="5">
    <location>
        <begin position="184"/>
        <end position="202"/>
    </location>
</feature>
<keyword evidence="4 5" id="KW-0472">Membrane</keyword>
<accession>A0A5N7BQL1</accession>
<evidence type="ECO:0000256" key="4">
    <source>
        <dbReference type="ARBA" id="ARBA00023136"/>
    </source>
</evidence>
<dbReference type="OrthoDB" id="6770063at2759"/>
<protein>
    <submittedName>
        <fullName evidence="7">Major facilitator superfamily domain-containing protein</fullName>
    </submittedName>
</protein>
<dbReference type="AlphaFoldDB" id="A0A5N7BQL1"/>
<feature type="domain" description="Major facilitator superfamily (MFS) profile" evidence="6">
    <location>
        <begin position="29"/>
        <end position="523"/>
    </location>
</feature>
<dbReference type="SUPFAM" id="SSF103473">
    <property type="entry name" value="MFS general substrate transporter"/>
    <property type="match status" value="1"/>
</dbReference>
<feature type="transmembrane region" description="Helical" evidence="5">
    <location>
        <begin position="66"/>
        <end position="82"/>
    </location>
</feature>
<feature type="transmembrane region" description="Helical" evidence="5">
    <location>
        <begin position="161"/>
        <end position="178"/>
    </location>
</feature>
<feature type="transmembrane region" description="Helical" evidence="5">
    <location>
        <begin position="28"/>
        <end position="54"/>
    </location>
</feature>
<evidence type="ECO:0000256" key="2">
    <source>
        <dbReference type="ARBA" id="ARBA00022692"/>
    </source>
</evidence>
<evidence type="ECO:0000313" key="7">
    <source>
        <dbReference type="EMBL" id="KAE8384134.1"/>
    </source>
</evidence>
<dbReference type="PROSITE" id="PS50850">
    <property type="entry name" value="MFS"/>
    <property type="match status" value="1"/>
</dbReference>
<evidence type="ECO:0000259" key="6">
    <source>
        <dbReference type="PROSITE" id="PS50850"/>
    </source>
</evidence>
<feature type="transmembrane region" description="Helical" evidence="5">
    <location>
        <begin position="364"/>
        <end position="383"/>
    </location>
</feature>
<proteinExistence type="predicted"/>